<dbReference type="EC" id="2.3.2.34" evidence="7"/>
<dbReference type="InterPro" id="IPR016135">
    <property type="entry name" value="UBQ-conjugating_enzyme/RWD"/>
</dbReference>
<evidence type="ECO:0000256" key="13">
    <source>
        <dbReference type="RuleBase" id="RU362109"/>
    </source>
</evidence>
<dbReference type="CDD" id="cd23794">
    <property type="entry name" value="UBCc_UBE2F_UBE2M"/>
    <property type="match status" value="1"/>
</dbReference>
<dbReference type="Pfam" id="PF00179">
    <property type="entry name" value="UQ_con"/>
    <property type="match status" value="1"/>
</dbReference>
<comment type="similarity">
    <text evidence="13">Belongs to the ubiquitin-conjugating enzyme family.</text>
</comment>
<gene>
    <name evidence="15" type="ORF">B0I71DRAFT_131927</name>
</gene>
<dbReference type="GO" id="GO:0005524">
    <property type="term" value="F:ATP binding"/>
    <property type="evidence" value="ECO:0007669"/>
    <property type="project" value="UniProtKB-UniRule"/>
</dbReference>
<name>A0A371C644_YARLL</name>
<evidence type="ECO:0000256" key="2">
    <source>
        <dbReference type="ARBA" id="ARBA00022679"/>
    </source>
</evidence>
<dbReference type="VEuPathDB" id="FungiDB:YALI0_D07890g"/>
<evidence type="ECO:0000256" key="11">
    <source>
        <dbReference type="ARBA" id="ARBA00044315"/>
    </source>
</evidence>
<evidence type="ECO:0000256" key="4">
    <source>
        <dbReference type="ARBA" id="ARBA00022786"/>
    </source>
</evidence>
<dbReference type="SUPFAM" id="SSF54495">
    <property type="entry name" value="UBC-like"/>
    <property type="match status" value="1"/>
</dbReference>
<accession>A0A371C644</accession>
<keyword evidence="2" id="KW-0808">Transferase</keyword>
<evidence type="ECO:0000256" key="3">
    <source>
        <dbReference type="ARBA" id="ARBA00022741"/>
    </source>
</evidence>
<dbReference type="VEuPathDB" id="FungiDB:YALI1_D10135g"/>
<evidence type="ECO:0000313" key="16">
    <source>
        <dbReference type="Proteomes" id="UP000256601"/>
    </source>
</evidence>
<dbReference type="Gene3D" id="3.10.110.10">
    <property type="entry name" value="Ubiquitin Conjugating Enzyme"/>
    <property type="match status" value="1"/>
</dbReference>
<keyword evidence="4 13" id="KW-0833">Ubl conjugation pathway</keyword>
<evidence type="ECO:0000313" key="15">
    <source>
        <dbReference type="EMBL" id="RDW25787.1"/>
    </source>
</evidence>
<keyword evidence="3 13" id="KW-0547">Nucleotide-binding</keyword>
<evidence type="ECO:0000256" key="9">
    <source>
        <dbReference type="ARBA" id="ARBA00044092"/>
    </source>
</evidence>
<evidence type="ECO:0000256" key="6">
    <source>
        <dbReference type="ARBA" id="ARBA00043698"/>
    </source>
</evidence>
<dbReference type="GO" id="GO:0061654">
    <property type="term" value="F:NEDD8 conjugating enzyme activity"/>
    <property type="evidence" value="ECO:0007669"/>
    <property type="project" value="UniProtKB-EC"/>
</dbReference>
<evidence type="ECO:0000256" key="8">
    <source>
        <dbReference type="ARBA" id="ARBA00044084"/>
    </source>
</evidence>
<dbReference type="AlphaFoldDB" id="A0A371C644"/>
<reference evidence="15 16" key="1">
    <citation type="submission" date="2018-07" db="EMBL/GenBank/DDBJ databases">
        <title>Draft Genome Assemblies for Five Robust Yarrowia lipolytica Strains Exhibiting High Lipid Production and Pentose Sugar Utilization and Sugar Alcohol Secretion from Undetoxified Lignocellulosic Biomass Hydrolysates.</title>
        <authorList>
            <consortium name="DOE Joint Genome Institute"/>
            <person name="Walker C."/>
            <person name="Ryu S."/>
            <person name="Na H."/>
            <person name="Zane M."/>
            <person name="LaButti K."/>
            <person name="Lipzen A."/>
            <person name="Haridas S."/>
            <person name="Barry K."/>
            <person name="Grigoriev I.V."/>
            <person name="Quarterman J."/>
            <person name="Slininger P."/>
            <person name="Dien B."/>
            <person name="Trinh C.T."/>
        </authorList>
    </citation>
    <scope>NUCLEOTIDE SEQUENCE [LARGE SCALE GENOMIC DNA]</scope>
    <source>
        <strain evidence="15 16">YB392</strain>
    </source>
</reference>
<dbReference type="PROSITE" id="PS00183">
    <property type="entry name" value="UBC_1"/>
    <property type="match status" value="1"/>
</dbReference>
<organism evidence="15 16">
    <name type="scientific">Yarrowia lipolytica</name>
    <name type="common">Candida lipolytica</name>
    <dbReference type="NCBI Taxonomy" id="4952"/>
    <lineage>
        <taxon>Eukaryota</taxon>
        <taxon>Fungi</taxon>
        <taxon>Dikarya</taxon>
        <taxon>Ascomycota</taxon>
        <taxon>Saccharomycotina</taxon>
        <taxon>Dipodascomycetes</taxon>
        <taxon>Dipodascales</taxon>
        <taxon>Dipodascales incertae sedis</taxon>
        <taxon>Yarrowia</taxon>
    </lineage>
</organism>
<keyword evidence="5 13" id="KW-0067">ATP-binding</keyword>
<dbReference type="FunFam" id="3.10.110.10:FF:000005">
    <property type="entry name" value="NEDD8-conjugating enzyme Ubc12"/>
    <property type="match status" value="1"/>
</dbReference>
<dbReference type="Proteomes" id="UP000256601">
    <property type="component" value="Unassembled WGS sequence"/>
</dbReference>
<evidence type="ECO:0000256" key="7">
    <source>
        <dbReference type="ARBA" id="ARBA00044047"/>
    </source>
</evidence>
<comment type="catalytic activity">
    <reaction evidence="6">
        <text>[E1 NEDD8-activating enzyme]-S-[NEDD8 protein]-yl-L-cysteine + [E2 NEDD8-conjugating enzyme]-L-cysteine = [E1 NEDD8-activating enzyme]-L-cysteine + [E2 NEDD8-conjugating enzyme]-S-[NEDD8-protein]-yl-L-cysteine.</text>
        <dbReference type="EC" id="2.3.2.34"/>
    </reaction>
</comment>
<dbReference type="SMART" id="SM00212">
    <property type="entry name" value="UBCc"/>
    <property type="match status" value="1"/>
</dbReference>
<feature type="domain" description="UBC core" evidence="14">
    <location>
        <begin position="60"/>
        <end position="204"/>
    </location>
</feature>
<dbReference type="PROSITE" id="PS50127">
    <property type="entry name" value="UBC_2"/>
    <property type="match status" value="1"/>
</dbReference>
<dbReference type="PANTHER" id="PTHR24067">
    <property type="entry name" value="UBIQUITIN-CONJUGATING ENZYME E2"/>
    <property type="match status" value="1"/>
</dbReference>
<proteinExistence type="inferred from homology"/>
<evidence type="ECO:0000256" key="12">
    <source>
        <dbReference type="PROSITE-ProRule" id="PRU10133"/>
    </source>
</evidence>
<protein>
    <recommendedName>
        <fullName evidence="9">NEDD8-conjugating enzyme UBC12</fullName>
        <ecNumber evidence="7">2.3.2.34</ecNumber>
    </recommendedName>
    <alternativeName>
        <fullName evidence="8">NEDD8-conjugating enzyme Ubc12</fullName>
    </alternativeName>
    <alternativeName>
        <fullName evidence="10">RUB1-conjugating enzyme</fullName>
    </alternativeName>
    <alternativeName>
        <fullName evidence="11">Ubiquitin carrier protein 12</fullName>
    </alternativeName>
</protein>
<dbReference type="EMBL" id="KZ858993">
    <property type="protein sequence ID" value="RDW25787.1"/>
    <property type="molecule type" value="Genomic_DNA"/>
</dbReference>
<sequence length="215" mass="24287">MHIVVCTPLWILDNRHSTPCGSLHSQAARTRSRTTSMLKIWSMKEKQAAEGGSAKKKVTAAQLRVQKDLSELSLPSTMKTHFPSAEDIMNFELTVRPDEGFYQGGEFRFSFYVNPNFPHEPPKVKCLQKVYHPNIDLEGNVCLNILREDWKPVLSLNAVMIGLQYLFLEPNASDPLNKDAAHQMTANREEFKRNVKHSMAGGSVAGERFDCVLIK</sequence>
<dbReference type="InterPro" id="IPR023313">
    <property type="entry name" value="UBQ-conjugating_AS"/>
</dbReference>
<dbReference type="InterPro" id="IPR050113">
    <property type="entry name" value="Ub_conjugating_enzyme"/>
</dbReference>
<dbReference type="InterPro" id="IPR000608">
    <property type="entry name" value="UBC"/>
</dbReference>
<evidence type="ECO:0000256" key="5">
    <source>
        <dbReference type="ARBA" id="ARBA00022840"/>
    </source>
</evidence>
<feature type="active site" description="Glycyl thioester intermediate" evidence="12">
    <location>
        <position position="142"/>
    </location>
</feature>
<evidence type="ECO:0000256" key="1">
    <source>
        <dbReference type="ARBA" id="ARBA00005032"/>
    </source>
</evidence>
<comment type="pathway">
    <text evidence="1">Protein modification; protein neddylation.</text>
</comment>
<evidence type="ECO:0000256" key="10">
    <source>
        <dbReference type="ARBA" id="ARBA00044279"/>
    </source>
</evidence>
<evidence type="ECO:0000259" key="14">
    <source>
        <dbReference type="PROSITE" id="PS50127"/>
    </source>
</evidence>